<dbReference type="Proteomes" id="UP000195569">
    <property type="component" value="Unassembled WGS sequence"/>
</dbReference>
<organism evidence="1 2">
    <name type="scientific">Paraburkholderia piptadeniae</name>
    <dbReference type="NCBI Taxonomy" id="1701573"/>
    <lineage>
        <taxon>Bacteria</taxon>
        <taxon>Pseudomonadati</taxon>
        <taxon>Pseudomonadota</taxon>
        <taxon>Betaproteobacteria</taxon>
        <taxon>Burkholderiales</taxon>
        <taxon>Burkholderiaceae</taxon>
        <taxon>Paraburkholderia</taxon>
    </lineage>
</organism>
<protein>
    <submittedName>
        <fullName evidence="1">Uncharacterized protein</fullName>
    </submittedName>
</protein>
<accession>A0A1N7S9L2</accession>
<evidence type="ECO:0000313" key="1">
    <source>
        <dbReference type="EMBL" id="SIT44011.1"/>
    </source>
</evidence>
<proteinExistence type="predicted"/>
<gene>
    <name evidence="1" type="ORF">BN2476_370024</name>
</gene>
<sequence length="56" mass="6563">MPFRHTNPGLFFKFSESSVYHSSWTKGFRTLDLSGFSKLLKNLVSIWRREGDSNPR</sequence>
<dbReference type="AlphaFoldDB" id="A0A1N7S9L2"/>
<keyword evidence="2" id="KW-1185">Reference proteome</keyword>
<reference evidence="1" key="1">
    <citation type="submission" date="2016-12" db="EMBL/GenBank/DDBJ databases">
        <authorList>
            <person name="Moulin L."/>
        </authorList>
    </citation>
    <scope>NUCLEOTIDE SEQUENCE [LARGE SCALE GENOMIC DNA]</scope>
    <source>
        <strain evidence="1">STM 7183</strain>
    </source>
</reference>
<comment type="caution">
    <text evidence="1">The sequence shown here is derived from an EMBL/GenBank/DDBJ whole genome shotgun (WGS) entry which is preliminary data.</text>
</comment>
<name>A0A1N7S9L2_9BURK</name>
<evidence type="ECO:0000313" key="2">
    <source>
        <dbReference type="Proteomes" id="UP000195569"/>
    </source>
</evidence>
<dbReference type="EMBL" id="CYGY02000037">
    <property type="protein sequence ID" value="SIT44011.1"/>
    <property type="molecule type" value="Genomic_DNA"/>
</dbReference>